<dbReference type="Pfam" id="PF18624">
    <property type="entry name" value="CdiI_4"/>
    <property type="match status" value="1"/>
</dbReference>
<name>D1AGY9_SEBTE</name>
<organism evidence="2 3">
    <name type="scientific">Sebaldella termitidis (strain ATCC 33386 / NCTC 11300)</name>
    <dbReference type="NCBI Taxonomy" id="526218"/>
    <lineage>
        <taxon>Bacteria</taxon>
        <taxon>Fusobacteriati</taxon>
        <taxon>Fusobacteriota</taxon>
        <taxon>Fusobacteriia</taxon>
        <taxon>Fusobacteriales</taxon>
        <taxon>Leptotrichiaceae</taxon>
        <taxon>Sebaldella</taxon>
    </lineage>
</organism>
<proteinExistence type="predicted"/>
<gene>
    <name evidence="2" type="ordered locus">Sterm_4027</name>
</gene>
<protein>
    <recommendedName>
        <fullName evidence="1">CDI immunity protein domain-containing protein</fullName>
    </recommendedName>
</protein>
<dbReference type="KEGG" id="str:Sterm_4027"/>
<keyword evidence="3" id="KW-1185">Reference proteome</keyword>
<dbReference type="EMBL" id="CP001739">
    <property type="protein sequence ID" value="ACZ10859.1"/>
    <property type="molecule type" value="Genomic_DNA"/>
</dbReference>
<evidence type="ECO:0000313" key="2">
    <source>
        <dbReference type="EMBL" id="ACZ10859.1"/>
    </source>
</evidence>
<evidence type="ECO:0000313" key="3">
    <source>
        <dbReference type="Proteomes" id="UP000000845"/>
    </source>
</evidence>
<feature type="domain" description="CDI immunity protein" evidence="1">
    <location>
        <begin position="45"/>
        <end position="124"/>
    </location>
</feature>
<reference evidence="2 3" key="2">
    <citation type="journal article" date="2010" name="Stand. Genomic Sci.">
        <title>Complete genome sequence of Sebaldella termitidis type strain (NCTC 11300).</title>
        <authorList>
            <person name="Harmon-Smith M."/>
            <person name="Celia L."/>
            <person name="Chertkov O."/>
            <person name="Lapidus A."/>
            <person name="Copeland A."/>
            <person name="Glavina Del Rio T."/>
            <person name="Nolan M."/>
            <person name="Lucas S."/>
            <person name="Tice H."/>
            <person name="Cheng J.F."/>
            <person name="Han C."/>
            <person name="Detter J.C."/>
            <person name="Bruce D."/>
            <person name="Goodwin L."/>
            <person name="Pitluck S."/>
            <person name="Pati A."/>
            <person name="Liolios K."/>
            <person name="Ivanova N."/>
            <person name="Mavromatis K."/>
            <person name="Mikhailova N."/>
            <person name="Chen A."/>
            <person name="Palaniappan K."/>
            <person name="Land M."/>
            <person name="Hauser L."/>
            <person name="Chang Y.J."/>
            <person name="Jeffries C.D."/>
            <person name="Brettin T."/>
            <person name="Goker M."/>
            <person name="Beck B."/>
            <person name="Bristow J."/>
            <person name="Eisen J.A."/>
            <person name="Markowitz V."/>
            <person name="Hugenholtz P."/>
            <person name="Kyrpides N.C."/>
            <person name="Klenk H.P."/>
            <person name="Chen F."/>
        </authorList>
    </citation>
    <scope>NUCLEOTIDE SEQUENCE [LARGE SCALE GENOMIC DNA]</scope>
    <source>
        <strain evidence="3">ATCC 33386 / NCTC 11300</strain>
    </source>
</reference>
<dbReference type="InterPro" id="IPR041256">
    <property type="entry name" value="CdiI_4"/>
</dbReference>
<dbReference type="STRING" id="526218.Sterm_4027"/>
<dbReference type="Proteomes" id="UP000000845">
    <property type="component" value="Chromosome"/>
</dbReference>
<evidence type="ECO:0000259" key="1">
    <source>
        <dbReference type="Pfam" id="PF18624"/>
    </source>
</evidence>
<accession>D1AGY9</accession>
<sequence>MMTLKRLMEYRSNGLESTFLMILRTVSDRKEYLVKTLYEDIGWGGSEYESIFFPKNEVYTKDLAGYFEDGVQLAFFSPESEKVYDGKEKVYSFTMSYEVAYRYLRLGCEALIEQHPEDKEEIEDACKIFRERHNIPEKDSKFNYYDILGNMREYLVWYW</sequence>
<dbReference type="HOGENOM" id="CLU_1659521_0_0_0"/>
<reference evidence="3" key="1">
    <citation type="submission" date="2009-09" db="EMBL/GenBank/DDBJ databases">
        <title>The complete chromosome of Sebaldella termitidis ATCC 33386.</title>
        <authorList>
            <consortium name="US DOE Joint Genome Institute (JGI-PGF)"/>
            <person name="Lucas S."/>
            <person name="Copeland A."/>
            <person name="Lapidus A."/>
            <person name="Glavina del Rio T."/>
            <person name="Dalin E."/>
            <person name="Tice H."/>
            <person name="Bruce D."/>
            <person name="Goodwin L."/>
            <person name="Pitluck S."/>
            <person name="Kyrpides N."/>
            <person name="Mavromatis K."/>
            <person name="Ivanova N."/>
            <person name="Mikhailova N."/>
            <person name="Sims D."/>
            <person name="Meincke L."/>
            <person name="Brettin T."/>
            <person name="Detter J.C."/>
            <person name="Han C."/>
            <person name="Larimer F."/>
            <person name="Land M."/>
            <person name="Hauser L."/>
            <person name="Markowitz V."/>
            <person name="Cheng J.F."/>
            <person name="Hugenholtz P."/>
            <person name="Woyke T."/>
            <person name="Wu D."/>
            <person name="Eisen J.A."/>
        </authorList>
    </citation>
    <scope>NUCLEOTIDE SEQUENCE [LARGE SCALE GENOMIC DNA]</scope>
    <source>
        <strain evidence="3">ATCC 33386 / NCTC 11300</strain>
    </source>
</reference>
<dbReference type="AlphaFoldDB" id="D1AGY9"/>